<keyword evidence="5" id="KW-0547">Nucleotide-binding</keyword>
<feature type="transmembrane region" description="Helical" evidence="9">
    <location>
        <begin position="33"/>
        <end position="59"/>
    </location>
</feature>
<keyword evidence="8" id="KW-0902">Two-component regulatory system</keyword>
<evidence type="ECO:0000313" key="12">
    <source>
        <dbReference type="EMBL" id="RNL81602.1"/>
    </source>
</evidence>
<sequence>MADTTSAESAAPVASLDAGATTERWWRERTVGLLHLLTSFALSLGFLVPPALLVGSAAWLGTAVAGTVSDALATPSPRYLGIGAVVCLLLAPTAATLLARLACAIQRNRLASVYGIVETRTPDPTAPTGGLARGARYAFGGHAWSALVYSTVSAILGITSGAVVLGLVVFGIGGAVGAAAGLGYAVVEGSLTDTLKSSPALAAWVVVGPLAAVLGGWLITPLIRLEMLVTRWLLFDAPEVRIRRRLVQLSESRSRMVDAAEAERRRIERDLHDGAQQRLLSVTMTLGRARAKFDRDPESARALLEEASSEARSVMAELREVARGLHPRVLTDHGLHAALPVAVGRCPLPVKLDVRLDERPSTRAEGVAYYVTCEALNNVTKHADAANVAVRVVRTAGEGGDLLRLTVTDDGVGGADPESGSGLYGLWDRVDAVDGELRLHSPEGGGTVLTADIPWKA</sequence>
<comment type="caution">
    <text evidence="12">The sequence shown here is derived from an EMBL/GenBank/DDBJ whole genome shotgun (WGS) entry which is preliminary data.</text>
</comment>
<organism evidence="12 13">
    <name type="scientific">Halostreptopolyspora alba</name>
    <dbReference type="NCBI Taxonomy" id="2487137"/>
    <lineage>
        <taxon>Bacteria</taxon>
        <taxon>Bacillati</taxon>
        <taxon>Actinomycetota</taxon>
        <taxon>Actinomycetes</taxon>
        <taxon>Streptosporangiales</taxon>
        <taxon>Nocardiopsidaceae</taxon>
        <taxon>Halostreptopolyspora</taxon>
    </lineage>
</organism>
<keyword evidence="4" id="KW-0808">Transferase</keyword>
<dbReference type="InterPro" id="IPR050482">
    <property type="entry name" value="Sensor_HK_TwoCompSys"/>
</dbReference>
<dbReference type="OrthoDB" id="3526306at2"/>
<evidence type="ECO:0000256" key="2">
    <source>
        <dbReference type="ARBA" id="ARBA00012438"/>
    </source>
</evidence>
<dbReference type="GO" id="GO:0046983">
    <property type="term" value="F:protein dimerization activity"/>
    <property type="evidence" value="ECO:0007669"/>
    <property type="project" value="InterPro"/>
</dbReference>
<evidence type="ECO:0000259" key="11">
    <source>
        <dbReference type="Pfam" id="PF13796"/>
    </source>
</evidence>
<dbReference type="InterPro" id="IPR025828">
    <property type="entry name" value="Put_sensor_dom"/>
</dbReference>
<evidence type="ECO:0000313" key="13">
    <source>
        <dbReference type="Proteomes" id="UP000269198"/>
    </source>
</evidence>
<dbReference type="EMBL" id="RJMB01000032">
    <property type="protein sequence ID" value="RNL81602.1"/>
    <property type="molecule type" value="Genomic_DNA"/>
</dbReference>
<keyword evidence="7" id="KW-0067">ATP-binding</keyword>
<accession>A0A3N0E178</accession>
<protein>
    <recommendedName>
        <fullName evidence="2">histidine kinase</fullName>
        <ecNumber evidence="2">2.7.13.3</ecNumber>
    </recommendedName>
</protein>
<evidence type="ECO:0000256" key="3">
    <source>
        <dbReference type="ARBA" id="ARBA00022553"/>
    </source>
</evidence>
<dbReference type="Proteomes" id="UP000269198">
    <property type="component" value="Unassembled WGS sequence"/>
</dbReference>
<gene>
    <name evidence="12" type="ORF">EFW17_22055</name>
</gene>
<keyword evidence="9" id="KW-1133">Transmembrane helix</keyword>
<dbReference type="EC" id="2.7.13.3" evidence="2"/>
<evidence type="ECO:0000256" key="4">
    <source>
        <dbReference type="ARBA" id="ARBA00022679"/>
    </source>
</evidence>
<dbReference type="Pfam" id="PF13796">
    <property type="entry name" value="Sensor"/>
    <property type="match status" value="1"/>
</dbReference>
<feature type="transmembrane region" description="Helical" evidence="9">
    <location>
        <begin position="79"/>
        <end position="99"/>
    </location>
</feature>
<feature type="domain" description="Putative sensor" evidence="11">
    <location>
        <begin position="93"/>
        <end position="234"/>
    </location>
</feature>
<dbReference type="CDD" id="cd16917">
    <property type="entry name" value="HATPase_UhpB-NarQ-NarX-like"/>
    <property type="match status" value="1"/>
</dbReference>
<dbReference type="GO" id="GO:0016020">
    <property type="term" value="C:membrane"/>
    <property type="evidence" value="ECO:0007669"/>
    <property type="project" value="InterPro"/>
</dbReference>
<dbReference type="SUPFAM" id="SSF55874">
    <property type="entry name" value="ATPase domain of HSP90 chaperone/DNA topoisomerase II/histidine kinase"/>
    <property type="match status" value="1"/>
</dbReference>
<dbReference type="PANTHER" id="PTHR24421:SF10">
    <property type="entry name" value="NITRATE_NITRITE SENSOR PROTEIN NARQ"/>
    <property type="match status" value="1"/>
</dbReference>
<evidence type="ECO:0000256" key="7">
    <source>
        <dbReference type="ARBA" id="ARBA00022840"/>
    </source>
</evidence>
<feature type="domain" description="Signal transduction histidine kinase subgroup 3 dimerisation and phosphoacceptor" evidence="10">
    <location>
        <begin position="263"/>
        <end position="330"/>
    </location>
</feature>
<dbReference type="Pfam" id="PF07730">
    <property type="entry name" value="HisKA_3"/>
    <property type="match status" value="1"/>
</dbReference>
<dbReference type="GO" id="GO:0005524">
    <property type="term" value="F:ATP binding"/>
    <property type="evidence" value="ECO:0007669"/>
    <property type="project" value="UniProtKB-KW"/>
</dbReference>
<dbReference type="InterPro" id="IPR036890">
    <property type="entry name" value="HATPase_C_sf"/>
</dbReference>
<dbReference type="InterPro" id="IPR011712">
    <property type="entry name" value="Sig_transdc_His_kin_sub3_dim/P"/>
</dbReference>
<dbReference type="AlphaFoldDB" id="A0A3N0E178"/>
<evidence type="ECO:0000259" key="10">
    <source>
        <dbReference type="Pfam" id="PF07730"/>
    </source>
</evidence>
<proteinExistence type="predicted"/>
<evidence type="ECO:0000256" key="6">
    <source>
        <dbReference type="ARBA" id="ARBA00022777"/>
    </source>
</evidence>
<keyword evidence="9" id="KW-0812">Transmembrane</keyword>
<dbReference type="Gene3D" id="3.30.565.10">
    <property type="entry name" value="Histidine kinase-like ATPase, C-terminal domain"/>
    <property type="match status" value="1"/>
</dbReference>
<keyword evidence="13" id="KW-1185">Reference proteome</keyword>
<keyword evidence="6 12" id="KW-0418">Kinase</keyword>
<dbReference type="Gene3D" id="1.20.5.1930">
    <property type="match status" value="1"/>
</dbReference>
<evidence type="ECO:0000256" key="8">
    <source>
        <dbReference type="ARBA" id="ARBA00023012"/>
    </source>
</evidence>
<keyword evidence="3" id="KW-0597">Phosphoprotein</keyword>
<evidence type="ECO:0000256" key="1">
    <source>
        <dbReference type="ARBA" id="ARBA00000085"/>
    </source>
</evidence>
<name>A0A3N0E178_9ACTN</name>
<feature type="transmembrane region" description="Helical" evidence="9">
    <location>
        <begin position="154"/>
        <end position="181"/>
    </location>
</feature>
<keyword evidence="9" id="KW-0472">Membrane</keyword>
<reference evidence="12 13" key="1">
    <citation type="submission" date="2018-11" db="EMBL/GenBank/DDBJ databases">
        <title>The genome draft of YIM 96095.</title>
        <authorList>
            <person name="Tang S.-K."/>
            <person name="Chunyu W.-X."/>
            <person name="Feng Y.-Z."/>
        </authorList>
    </citation>
    <scope>NUCLEOTIDE SEQUENCE [LARGE SCALE GENOMIC DNA]</scope>
    <source>
        <strain evidence="12 13">YIM 96095</strain>
    </source>
</reference>
<dbReference type="PANTHER" id="PTHR24421">
    <property type="entry name" value="NITRATE/NITRITE SENSOR PROTEIN NARX-RELATED"/>
    <property type="match status" value="1"/>
</dbReference>
<dbReference type="RefSeq" id="WP_123203353.1">
    <property type="nucleotide sequence ID" value="NZ_RJMB01000032.1"/>
</dbReference>
<feature type="transmembrane region" description="Helical" evidence="9">
    <location>
        <begin position="201"/>
        <end position="223"/>
    </location>
</feature>
<dbReference type="GO" id="GO:0000155">
    <property type="term" value="F:phosphorelay sensor kinase activity"/>
    <property type="evidence" value="ECO:0007669"/>
    <property type="project" value="InterPro"/>
</dbReference>
<evidence type="ECO:0000256" key="9">
    <source>
        <dbReference type="SAM" id="Phobius"/>
    </source>
</evidence>
<comment type="catalytic activity">
    <reaction evidence="1">
        <text>ATP + protein L-histidine = ADP + protein N-phospho-L-histidine.</text>
        <dbReference type="EC" id="2.7.13.3"/>
    </reaction>
</comment>
<evidence type="ECO:0000256" key="5">
    <source>
        <dbReference type="ARBA" id="ARBA00022741"/>
    </source>
</evidence>